<protein>
    <submittedName>
        <fullName evidence="2">Uncharacterized protein</fullName>
    </submittedName>
</protein>
<dbReference type="Proteomes" id="UP000681967">
    <property type="component" value="Unassembled WGS sequence"/>
</dbReference>
<sequence>MFPANTTLKNYIESNNHLKQLLLPIKLPRQSNSEFNSESLKYFPCAQTHNSNDNEMTSAFLPCILILTIGLILLESIRFLPLLLPKRKNYSVLRQRPMPVSISLND</sequence>
<keyword evidence="1" id="KW-0472">Membrane</keyword>
<dbReference type="EMBL" id="CAJOBH010055540">
    <property type="protein sequence ID" value="CAF4399940.1"/>
    <property type="molecule type" value="Genomic_DNA"/>
</dbReference>
<gene>
    <name evidence="2" type="ORF">BYL167_LOCUS31503</name>
</gene>
<evidence type="ECO:0000313" key="2">
    <source>
        <dbReference type="EMBL" id="CAF4399940.1"/>
    </source>
</evidence>
<name>A0A8S2VH92_9BILA</name>
<keyword evidence="1" id="KW-0812">Transmembrane</keyword>
<dbReference type="AlphaFoldDB" id="A0A8S2VH92"/>
<evidence type="ECO:0000313" key="3">
    <source>
        <dbReference type="Proteomes" id="UP000681967"/>
    </source>
</evidence>
<reference evidence="2" key="1">
    <citation type="submission" date="2021-02" db="EMBL/GenBank/DDBJ databases">
        <authorList>
            <person name="Nowell W R."/>
        </authorList>
    </citation>
    <scope>NUCLEOTIDE SEQUENCE</scope>
</reference>
<proteinExistence type="predicted"/>
<accession>A0A8S2VH92</accession>
<evidence type="ECO:0000256" key="1">
    <source>
        <dbReference type="SAM" id="Phobius"/>
    </source>
</evidence>
<organism evidence="2 3">
    <name type="scientific">Rotaria magnacalcarata</name>
    <dbReference type="NCBI Taxonomy" id="392030"/>
    <lineage>
        <taxon>Eukaryota</taxon>
        <taxon>Metazoa</taxon>
        <taxon>Spiralia</taxon>
        <taxon>Gnathifera</taxon>
        <taxon>Rotifera</taxon>
        <taxon>Eurotatoria</taxon>
        <taxon>Bdelloidea</taxon>
        <taxon>Philodinida</taxon>
        <taxon>Philodinidae</taxon>
        <taxon>Rotaria</taxon>
    </lineage>
</organism>
<comment type="caution">
    <text evidence="2">The sequence shown here is derived from an EMBL/GenBank/DDBJ whole genome shotgun (WGS) entry which is preliminary data.</text>
</comment>
<keyword evidence="1" id="KW-1133">Transmembrane helix</keyword>
<feature type="transmembrane region" description="Helical" evidence="1">
    <location>
        <begin position="59"/>
        <end position="84"/>
    </location>
</feature>